<organism evidence="2 3">
    <name type="scientific">Sulfurimonas paralvinellae</name>
    <dbReference type="NCBI Taxonomy" id="317658"/>
    <lineage>
        <taxon>Bacteria</taxon>
        <taxon>Pseudomonadati</taxon>
        <taxon>Campylobacterota</taxon>
        <taxon>Epsilonproteobacteria</taxon>
        <taxon>Campylobacterales</taxon>
        <taxon>Sulfurimonadaceae</taxon>
        <taxon>Sulfurimonas</taxon>
    </lineage>
</organism>
<name>A0A7M1BAA0_9BACT</name>
<keyword evidence="1" id="KW-0732">Signal</keyword>
<dbReference type="AlphaFoldDB" id="A0A7M1BAA0"/>
<dbReference type="Proteomes" id="UP000593580">
    <property type="component" value="Chromosome"/>
</dbReference>
<accession>A0A7M1BAA0</accession>
<evidence type="ECO:0000313" key="3">
    <source>
        <dbReference type="Proteomes" id="UP000593580"/>
    </source>
</evidence>
<protein>
    <submittedName>
        <fullName evidence="2">Copper resistance protein B</fullName>
    </submittedName>
</protein>
<dbReference type="InterPro" id="IPR007939">
    <property type="entry name" value="Cu-R_B_prcur"/>
</dbReference>
<feature type="chain" id="PRO_5032325840" evidence="1">
    <location>
        <begin position="22"/>
        <end position="228"/>
    </location>
</feature>
<keyword evidence="3" id="KW-1185">Reference proteome</keyword>
<proteinExistence type="predicted"/>
<dbReference type="GO" id="GO:0005507">
    <property type="term" value="F:copper ion binding"/>
    <property type="evidence" value="ECO:0007669"/>
    <property type="project" value="InterPro"/>
</dbReference>
<dbReference type="GO" id="GO:0006878">
    <property type="term" value="P:intracellular copper ion homeostasis"/>
    <property type="evidence" value="ECO:0007669"/>
    <property type="project" value="InterPro"/>
</dbReference>
<sequence>MMKNLLIKLTLLASVATASFAGGGGDILRASFTADSLEYQANDEKTIYWDTYGYIGYDLNKIYIYSEGEKVDNASADSENQLLYSRAIAPFWDIQAGVDYDIAGSEHKTWAVVALSGLAPYFFETRVALLFGDNGNVGLRIDLEYEALITQKLILTPKFTLDAYSKDVPTMEYGSGVSNITFGARLRYEIKREFAPYIGVEWSKNYGNTGKFSPLDEAYVTGGIRFWF</sequence>
<evidence type="ECO:0000256" key="1">
    <source>
        <dbReference type="SAM" id="SignalP"/>
    </source>
</evidence>
<reference evidence="2 3" key="1">
    <citation type="submission" date="2019-07" db="EMBL/GenBank/DDBJ databases">
        <title>Sulfurimonas paralvinellae sp. nov., a novel mesophilic, hydrogen- and sulfur-oxidizing chemolithoautotroph within the Epsilonproteo- bacteria isolated from a deep-sea hydrothermal vent polychaete nest, reclassification of Thiomicrospira denitrificans as Sulfurimonas denitrificans comb. nov. and emended description of the genus Sulfurimonas.</title>
        <authorList>
            <person name="Wang S."/>
            <person name="Jiang L."/>
            <person name="Shao Z."/>
        </authorList>
    </citation>
    <scope>NUCLEOTIDE SEQUENCE [LARGE SCALE GENOMIC DNA]</scope>
    <source>
        <strain evidence="2 3">GO25</strain>
    </source>
</reference>
<dbReference type="EMBL" id="CP041406">
    <property type="protein sequence ID" value="QOP46575.1"/>
    <property type="molecule type" value="Genomic_DNA"/>
</dbReference>
<evidence type="ECO:0000313" key="2">
    <source>
        <dbReference type="EMBL" id="QOP46575.1"/>
    </source>
</evidence>
<dbReference type="GO" id="GO:0009279">
    <property type="term" value="C:cell outer membrane"/>
    <property type="evidence" value="ECO:0007669"/>
    <property type="project" value="InterPro"/>
</dbReference>
<dbReference type="Pfam" id="PF05275">
    <property type="entry name" value="CopB"/>
    <property type="match status" value="1"/>
</dbReference>
<feature type="signal peptide" evidence="1">
    <location>
        <begin position="1"/>
        <end position="21"/>
    </location>
</feature>
<gene>
    <name evidence="2" type="ORF">FM071_09840</name>
</gene>
<dbReference type="KEGG" id="spal:FM071_09840"/>